<proteinExistence type="predicted"/>
<accession>A0A0E9VIM9</accession>
<sequence length="50" mass="5756">MMGSTQRISFQWYCRSVIRRPSPVLKKPCLFLSDLWDPKMALPLPLCGTS</sequence>
<reference evidence="1" key="1">
    <citation type="submission" date="2014-11" db="EMBL/GenBank/DDBJ databases">
        <authorList>
            <person name="Amaro Gonzalez C."/>
        </authorList>
    </citation>
    <scope>NUCLEOTIDE SEQUENCE</scope>
</reference>
<reference evidence="1" key="2">
    <citation type="journal article" date="2015" name="Fish Shellfish Immunol.">
        <title>Early steps in the European eel (Anguilla anguilla)-Vibrio vulnificus interaction in the gills: Role of the RtxA13 toxin.</title>
        <authorList>
            <person name="Callol A."/>
            <person name="Pajuelo D."/>
            <person name="Ebbesson L."/>
            <person name="Teles M."/>
            <person name="MacKenzie S."/>
            <person name="Amaro C."/>
        </authorList>
    </citation>
    <scope>NUCLEOTIDE SEQUENCE</scope>
</reference>
<protein>
    <submittedName>
        <fullName evidence="1">Uncharacterized protein</fullName>
    </submittedName>
</protein>
<dbReference type="AlphaFoldDB" id="A0A0E9VIM9"/>
<name>A0A0E9VIM9_ANGAN</name>
<evidence type="ECO:0000313" key="1">
    <source>
        <dbReference type="EMBL" id="JAH77846.1"/>
    </source>
</evidence>
<organism evidence="1">
    <name type="scientific">Anguilla anguilla</name>
    <name type="common">European freshwater eel</name>
    <name type="synonym">Muraena anguilla</name>
    <dbReference type="NCBI Taxonomy" id="7936"/>
    <lineage>
        <taxon>Eukaryota</taxon>
        <taxon>Metazoa</taxon>
        <taxon>Chordata</taxon>
        <taxon>Craniata</taxon>
        <taxon>Vertebrata</taxon>
        <taxon>Euteleostomi</taxon>
        <taxon>Actinopterygii</taxon>
        <taxon>Neopterygii</taxon>
        <taxon>Teleostei</taxon>
        <taxon>Anguilliformes</taxon>
        <taxon>Anguillidae</taxon>
        <taxon>Anguilla</taxon>
    </lineage>
</organism>
<dbReference type="EMBL" id="GBXM01030731">
    <property type="protein sequence ID" value="JAH77846.1"/>
    <property type="molecule type" value="Transcribed_RNA"/>
</dbReference>